<dbReference type="Gene3D" id="2.40.50.140">
    <property type="entry name" value="Nucleic acid-binding proteins"/>
    <property type="match status" value="1"/>
</dbReference>
<dbReference type="Pfam" id="PF02565">
    <property type="entry name" value="RecO_C"/>
    <property type="match status" value="1"/>
</dbReference>
<dbReference type="Pfam" id="PF11967">
    <property type="entry name" value="RecO_N"/>
    <property type="match status" value="1"/>
</dbReference>
<dbReference type="PANTHER" id="PTHR33991">
    <property type="entry name" value="DNA REPAIR PROTEIN RECO"/>
    <property type="match status" value="1"/>
</dbReference>
<dbReference type="Proteomes" id="UP000823616">
    <property type="component" value="Unassembled WGS sequence"/>
</dbReference>
<dbReference type="HAMAP" id="MF_00201">
    <property type="entry name" value="RecO"/>
    <property type="match status" value="1"/>
</dbReference>
<name>A0A9D9HG30_9SPIR</name>
<dbReference type="InterPro" id="IPR042242">
    <property type="entry name" value="RecO_C"/>
</dbReference>
<keyword evidence="5 7" id="KW-0234">DNA repair</keyword>
<evidence type="ECO:0000256" key="4">
    <source>
        <dbReference type="ARBA" id="ARBA00023172"/>
    </source>
</evidence>
<dbReference type="Gene3D" id="1.20.1440.120">
    <property type="entry name" value="Recombination protein O, C-terminal domain"/>
    <property type="match status" value="1"/>
</dbReference>
<evidence type="ECO:0000256" key="7">
    <source>
        <dbReference type="HAMAP-Rule" id="MF_00201"/>
    </source>
</evidence>
<comment type="caution">
    <text evidence="9">The sequence shown here is derived from an EMBL/GenBank/DDBJ whole genome shotgun (WGS) entry which is preliminary data.</text>
</comment>
<evidence type="ECO:0000256" key="3">
    <source>
        <dbReference type="ARBA" id="ARBA00022763"/>
    </source>
</evidence>
<dbReference type="EMBL" id="JADIMS010000039">
    <property type="protein sequence ID" value="MBO8449926.1"/>
    <property type="molecule type" value="Genomic_DNA"/>
</dbReference>
<dbReference type="SUPFAM" id="SSF57863">
    <property type="entry name" value="ArfGap/RecO-like zinc finger"/>
    <property type="match status" value="1"/>
</dbReference>
<dbReference type="AlphaFoldDB" id="A0A9D9HG30"/>
<comment type="similarity">
    <text evidence="1 7">Belongs to the RecO family.</text>
</comment>
<dbReference type="InterPro" id="IPR012340">
    <property type="entry name" value="NA-bd_OB-fold"/>
</dbReference>
<dbReference type="InterPro" id="IPR003717">
    <property type="entry name" value="RecO"/>
</dbReference>
<dbReference type="GO" id="GO:0006302">
    <property type="term" value="P:double-strand break repair"/>
    <property type="evidence" value="ECO:0007669"/>
    <property type="project" value="TreeGrafter"/>
</dbReference>
<dbReference type="NCBIfam" id="TIGR00613">
    <property type="entry name" value="reco"/>
    <property type="match status" value="1"/>
</dbReference>
<proteinExistence type="inferred from homology"/>
<organism evidence="9 10">
    <name type="scientific">Candidatus Avitreponema avistercoris</name>
    <dbReference type="NCBI Taxonomy" id="2840705"/>
    <lineage>
        <taxon>Bacteria</taxon>
        <taxon>Pseudomonadati</taxon>
        <taxon>Spirochaetota</taxon>
        <taxon>Spirochaetia</taxon>
        <taxon>Spirochaetales</taxon>
        <taxon>Candidatus Avitreponema</taxon>
    </lineage>
</organism>
<evidence type="ECO:0000313" key="10">
    <source>
        <dbReference type="Proteomes" id="UP000823616"/>
    </source>
</evidence>
<dbReference type="InterPro" id="IPR022572">
    <property type="entry name" value="DNA_rep/recomb_RecO_N"/>
</dbReference>
<feature type="domain" description="DNA replication/recombination mediator RecO N-terminal" evidence="8">
    <location>
        <begin position="5"/>
        <end position="64"/>
    </location>
</feature>
<evidence type="ECO:0000313" key="9">
    <source>
        <dbReference type="EMBL" id="MBO8449926.1"/>
    </source>
</evidence>
<evidence type="ECO:0000256" key="6">
    <source>
        <dbReference type="ARBA" id="ARBA00033409"/>
    </source>
</evidence>
<dbReference type="SUPFAM" id="SSF50249">
    <property type="entry name" value="Nucleic acid-binding proteins"/>
    <property type="match status" value="1"/>
</dbReference>
<dbReference type="PANTHER" id="PTHR33991:SF1">
    <property type="entry name" value="DNA REPAIR PROTEIN RECO"/>
    <property type="match status" value="1"/>
</dbReference>
<reference evidence="9" key="1">
    <citation type="submission" date="2020-10" db="EMBL/GenBank/DDBJ databases">
        <authorList>
            <person name="Gilroy R."/>
        </authorList>
    </citation>
    <scope>NUCLEOTIDE SEQUENCE</scope>
    <source>
        <strain evidence="9">B3-4054</strain>
    </source>
</reference>
<sequence length="250" mass="27723">MASRSWTSPAVVLQLASFGENHREASVFTPDKGLVKAAVFGGAKSRMRAAVNPFHAGQMWFYTDPVKKSTKITDFDVKKWRENIRGSLLKTWCASLCAEIVIRSKGAGDWNLVNGFLDGIHQTDERACRPAVLRFLWRMLSAAGFRVDIAHCARCGGQFSSGEDGRTVWYVPREDGCLCRACTAAAEKQFPLSAESRFYLQAAESCEPKISRALPLLPEDYGQLRDFLFFLTERMLGGKLKTVESGAGIL</sequence>
<evidence type="ECO:0000256" key="1">
    <source>
        <dbReference type="ARBA" id="ARBA00007452"/>
    </source>
</evidence>
<comment type="function">
    <text evidence="7">Involved in DNA repair and RecF pathway recombination.</text>
</comment>
<dbReference type="GO" id="GO:0043590">
    <property type="term" value="C:bacterial nucleoid"/>
    <property type="evidence" value="ECO:0007669"/>
    <property type="project" value="TreeGrafter"/>
</dbReference>
<dbReference type="InterPro" id="IPR037278">
    <property type="entry name" value="ARFGAP/RecO"/>
</dbReference>
<evidence type="ECO:0000259" key="8">
    <source>
        <dbReference type="Pfam" id="PF11967"/>
    </source>
</evidence>
<protein>
    <recommendedName>
        <fullName evidence="2 7">DNA repair protein RecO</fullName>
    </recommendedName>
    <alternativeName>
        <fullName evidence="6 7">Recombination protein O</fullName>
    </alternativeName>
</protein>
<dbReference type="GO" id="GO:0006310">
    <property type="term" value="P:DNA recombination"/>
    <property type="evidence" value="ECO:0007669"/>
    <property type="project" value="UniProtKB-UniRule"/>
</dbReference>
<evidence type="ECO:0000256" key="2">
    <source>
        <dbReference type="ARBA" id="ARBA00021310"/>
    </source>
</evidence>
<evidence type="ECO:0000256" key="5">
    <source>
        <dbReference type="ARBA" id="ARBA00023204"/>
    </source>
</evidence>
<keyword evidence="3 7" id="KW-0227">DNA damage</keyword>
<accession>A0A9D9HG30</accession>
<keyword evidence="4 7" id="KW-0233">DNA recombination</keyword>
<gene>
    <name evidence="7 9" type="primary">recO</name>
    <name evidence="9" type="ORF">IAA96_02350</name>
</gene>
<reference evidence="9" key="2">
    <citation type="journal article" date="2021" name="PeerJ">
        <title>Extensive microbial diversity within the chicken gut microbiome revealed by metagenomics and culture.</title>
        <authorList>
            <person name="Gilroy R."/>
            <person name="Ravi A."/>
            <person name="Getino M."/>
            <person name="Pursley I."/>
            <person name="Horton D.L."/>
            <person name="Alikhan N.F."/>
            <person name="Baker D."/>
            <person name="Gharbi K."/>
            <person name="Hall N."/>
            <person name="Watson M."/>
            <person name="Adriaenssens E.M."/>
            <person name="Foster-Nyarko E."/>
            <person name="Jarju S."/>
            <person name="Secka A."/>
            <person name="Antonio M."/>
            <person name="Oren A."/>
            <person name="Chaudhuri R.R."/>
            <person name="La Ragione R."/>
            <person name="Hildebrand F."/>
            <person name="Pallen M.J."/>
        </authorList>
    </citation>
    <scope>NUCLEOTIDE SEQUENCE</scope>
    <source>
        <strain evidence="9">B3-4054</strain>
    </source>
</reference>